<evidence type="ECO:0000256" key="3">
    <source>
        <dbReference type="ARBA" id="ARBA00019693"/>
    </source>
</evidence>
<dbReference type="AlphaFoldDB" id="A0A9D4C6S8"/>
<feature type="transmembrane region" description="Helical" evidence="9">
    <location>
        <begin position="28"/>
        <end position="50"/>
    </location>
</feature>
<keyword evidence="5" id="KW-0010">Activator</keyword>
<comment type="similarity">
    <text evidence="2">Belongs to the Mediator complex subunit 24 family.</text>
</comment>
<name>A0A9D4C6S8_DREPO</name>
<keyword evidence="4" id="KW-0805">Transcription regulation</keyword>
<accession>A0A9D4C6S8</accession>
<dbReference type="PANTHER" id="PTHR12898:SF1">
    <property type="entry name" value="MEDIATOR OF RNA POLYMERASE II TRANSCRIPTION SUBUNIT 24"/>
    <property type="match status" value="1"/>
</dbReference>
<reference evidence="10" key="1">
    <citation type="journal article" date="2019" name="bioRxiv">
        <title>The Genome of the Zebra Mussel, Dreissena polymorpha: A Resource for Invasive Species Research.</title>
        <authorList>
            <person name="McCartney M.A."/>
            <person name="Auch B."/>
            <person name="Kono T."/>
            <person name="Mallez S."/>
            <person name="Zhang Y."/>
            <person name="Obille A."/>
            <person name="Becker A."/>
            <person name="Abrahante J.E."/>
            <person name="Garbe J."/>
            <person name="Badalamenti J.P."/>
            <person name="Herman A."/>
            <person name="Mangelson H."/>
            <person name="Liachko I."/>
            <person name="Sullivan S."/>
            <person name="Sone E.D."/>
            <person name="Koren S."/>
            <person name="Silverstein K.A.T."/>
            <person name="Beckman K.B."/>
            <person name="Gohl D.M."/>
        </authorList>
    </citation>
    <scope>NUCLEOTIDE SEQUENCE</scope>
    <source>
        <strain evidence="10">Duluth1</strain>
        <tissue evidence="10">Whole animal</tissue>
    </source>
</reference>
<dbReference type="InterPro" id="IPR021429">
    <property type="entry name" value="Mediator_Med24"/>
</dbReference>
<dbReference type="Pfam" id="PF11277">
    <property type="entry name" value="Med24_N"/>
    <property type="match status" value="1"/>
</dbReference>
<evidence type="ECO:0000256" key="4">
    <source>
        <dbReference type="ARBA" id="ARBA00023015"/>
    </source>
</evidence>
<evidence type="ECO:0000256" key="7">
    <source>
        <dbReference type="ARBA" id="ARBA00023242"/>
    </source>
</evidence>
<keyword evidence="6" id="KW-0804">Transcription</keyword>
<dbReference type="GO" id="GO:0060261">
    <property type="term" value="P:positive regulation of transcription initiation by RNA polymerase II"/>
    <property type="evidence" value="ECO:0007669"/>
    <property type="project" value="TreeGrafter"/>
</dbReference>
<keyword evidence="7" id="KW-0539">Nucleus</keyword>
<keyword evidence="11" id="KW-1185">Reference proteome</keyword>
<organism evidence="10 11">
    <name type="scientific">Dreissena polymorpha</name>
    <name type="common">Zebra mussel</name>
    <name type="synonym">Mytilus polymorpha</name>
    <dbReference type="NCBI Taxonomy" id="45954"/>
    <lineage>
        <taxon>Eukaryota</taxon>
        <taxon>Metazoa</taxon>
        <taxon>Spiralia</taxon>
        <taxon>Lophotrochozoa</taxon>
        <taxon>Mollusca</taxon>
        <taxon>Bivalvia</taxon>
        <taxon>Autobranchia</taxon>
        <taxon>Heteroconchia</taxon>
        <taxon>Euheterodonta</taxon>
        <taxon>Imparidentia</taxon>
        <taxon>Neoheterodontei</taxon>
        <taxon>Myida</taxon>
        <taxon>Dreissenoidea</taxon>
        <taxon>Dreissenidae</taxon>
        <taxon>Dreissena</taxon>
    </lineage>
</organism>
<keyword evidence="9" id="KW-0812">Transmembrane</keyword>
<keyword evidence="9" id="KW-1133">Transmembrane helix</keyword>
<dbReference type="Proteomes" id="UP000828390">
    <property type="component" value="Unassembled WGS sequence"/>
</dbReference>
<evidence type="ECO:0000256" key="2">
    <source>
        <dbReference type="ARBA" id="ARBA00007864"/>
    </source>
</evidence>
<keyword evidence="9" id="KW-0472">Membrane</keyword>
<comment type="caution">
    <text evidence="10">The sequence shown here is derived from an EMBL/GenBank/DDBJ whole genome shotgun (WGS) entry which is preliminary data.</text>
</comment>
<evidence type="ECO:0000256" key="8">
    <source>
        <dbReference type="ARBA" id="ARBA00031960"/>
    </source>
</evidence>
<dbReference type="EMBL" id="JAIWYP010000013">
    <property type="protein sequence ID" value="KAH3718126.1"/>
    <property type="molecule type" value="Genomic_DNA"/>
</dbReference>
<dbReference type="GO" id="GO:0016592">
    <property type="term" value="C:mediator complex"/>
    <property type="evidence" value="ECO:0007669"/>
    <property type="project" value="InterPro"/>
</dbReference>
<evidence type="ECO:0000313" key="10">
    <source>
        <dbReference type="EMBL" id="KAH3718126.1"/>
    </source>
</evidence>
<evidence type="ECO:0000256" key="5">
    <source>
        <dbReference type="ARBA" id="ARBA00023159"/>
    </source>
</evidence>
<comment type="subcellular location">
    <subcellularLocation>
        <location evidence="1">Nucleus</location>
    </subcellularLocation>
</comment>
<gene>
    <name evidence="10" type="ORF">DPMN_060925</name>
</gene>
<dbReference type="GO" id="GO:0003712">
    <property type="term" value="F:transcription coregulator activity"/>
    <property type="evidence" value="ECO:0007669"/>
    <property type="project" value="TreeGrafter"/>
</dbReference>
<protein>
    <recommendedName>
        <fullName evidence="3">Mediator of RNA polymerase II transcription subunit 24</fullName>
    </recommendedName>
    <alternativeName>
        <fullName evidence="8">Mediator complex subunit 24</fullName>
    </alternativeName>
</protein>
<proteinExistence type="inferred from homology"/>
<dbReference type="PANTHER" id="PTHR12898">
    <property type="entry name" value="MEDIATOR OF RNA POLYMERASE II TRANSCRIPTION SUBUNIT 24"/>
    <property type="match status" value="1"/>
</dbReference>
<evidence type="ECO:0000256" key="6">
    <source>
        <dbReference type="ARBA" id="ARBA00023163"/>
    </source>
</evidence>
<reference evidence="10" key="2">
    <citation type="submission" date="2020-11" db="EMBL/GenBank/DDBJ databases">
        <authorList>
            <person name="McCartney M.A."/>
            <person name="Auch B."/>
            <person name="Kono T."/>
            <person name="Mallez S."/>
            <person name="Becker A."/>
            <person name="Gohl D.M."/>
            <person name="Silverstein K.A.T."/>
            <person name="Koren S."/>
            <person name="Bechman K.B."/>
            <person name="Herman A."/>
            <person name="Abrahante J.E."/>
            <person name="Garbe J."/>
        </authorList>
    </citation>
    <scope>NUCLEOTIDE SEQUENCE</scope>
    <source>
        <strain evidence="10">Duluth1</strain>
        <tissue evidence="10">Whole animal</tissue>
    </source>
</reference>
<sequence>MLESNRIDDITKSLSLAYAIMHMDMEHLALSLLLHTIPSLLLSAASYTTLTDPRGYTLAKFCVLTITAAQAARSTQKDVRRGKNSKICIHWCQLVHCS</sequence>
<evidence type="ECO:0000256" key="9">
    <source>
        <dbReference type="SAM" id="Phobius"/>
    </source>
</evidence>
<evidence type="ECO:0000256" key="1">
    <source>
        <dbReference type="ARBA" id="ARBA00004123"/>
    </source>
</evidence>
<evidence type="ECO:0000313" key="11">
    <source>
        <dbReference type="Proteomes" id="UP000828390"/>
    </source>
</evidence>